<dbReference type="AlphaFoldDB" id="A8ZYM9"/>
<gene>
    <name evidence="3" type="ordered locus">Dole_1330</name>
</gene>
<dbReference type="Pfam" id="PF00582">
    <property type="entry name" value="Usp"/>
    <property type="match status" value="2"/>
</dbReference>
<dbReference type="PANTHER" id="PTHR46268">
    <property type="entry name" value="STRESS RESPONSE PROTEIN NHAX"/>
    <property type="match status" value="1"/>
</dbReference>
<dbReference type="RefSeq" id="WP_012174751.1">
    <property type="nucleotide sequence ID" value="NC_009943.1"/>
</dbReference>
<dbReference type="Proteomes" id="UP000008561">
    <property type="component" value="Chromosome"/>
</dbReference>
<dbReference type="EMBL" id="CP000859">
    <property type="protein sequence ID" value="ABW67134.1"/>
    <property type="molecule type" value="Genomic_DNA"/>
</dbReference>
<accession>A8ZYM9</accession>
<keyword evidence="4" id="KW-1185">Reference proteome</keyword>
<name>A8ZYM9_DESOH</name>
<organism evidence="3 4">
    <name type="scientific">Desulfosudis oleivorans (strain DSM 6200 / JCM 39069 / Hxd3)</name>
    <name type="common">Desulfococcus oleovorans</name>
    <dbReference type="NCBI Taxonomy" id="96561"/>
    <lineage>
        <taxon>Bacteria</taxon>
        <taxon>Pseudomonadati</taxon>
        <taxon>Thermodesulfobacteriota</taxon>
        <taxon>Desulfobacteria</taxon>
        <taxon>Desulfobacterales</taxon>
        <taxon>Desulfosudaceae</taxon>
        <taxon>Desulfosudis</taxon>
    </lineage>
</organism>
<dbReference type="KEGG" id="dol:Dole_1330"/>
<evidence type="ECO:0000256" key="1">
    <source>
        <dbReference type="ARBA" id="ARBA00008791"/>
    </source>
</evidence>
<dbReference type="PANTHER" id="PTHR46268:SF6">
    <property type="entry name" value="UNIVERSAL STRESS PROTEIN UP12"/>
    <property type="match status" value="1"/>
</dbReference>
<dbReference type="SUPFAM" id="SSF52402">
    <property type="entry name" value="Adenine nucleotide alpha hydrolases-like"/>
    <property type="match status" value="2"/>
</dbReference>
<feature type="domain" description="UspA" evidence="2">
    <location>
        <begin position="163"/>
        <end position="297"/>
    </location>
</feature>
<dbReference type="HOGENOM" id="CLU_075315_0_1_7"/>
<dbReference type="OrthoDB" id="5430193at2"/>
<dbReference type="InterPro" id="IPR014729">
    <property type="entry name" value="Rossmann-like_a/b/a_fold"/>
</dbReference>
<dbReference type="STRING" id="96561.Dole_1330"/>
<comment type="similarity">
    <text evidence="1">Belongs to the universal stress protein A family.</text>
</comment>
<dbReference type="InterPro" id="IPR006015">
    <property type="entry name" value="Universal_stress_UspA"/>
</dbReference>
<dbReference type="CDD" id="cd00293">
    <property type="entry name" value="USP-like"/>
    <property type="match status" value="2"/>
</dbReference>
<reference evidence="3 4" key="1">
    <citation type="submission" date="2007-10" db="EMBL/GenBank/DDBJ databases">
        <title>Complete sequence of Desulfococcus oleovorans Hxd3.</title>
        <authorList>
            <consortium name="US DOE Joint Genome Institute"/>
            <person name="Copeland A."/>
            <person name="Lucas S."/>
            <person name="Lapidus A."/>
            <person name="Barry K."/>
            <person name="Glavina del Rio T."/>
            <person name="Dalin E."/>
            <person name="Tice H."/>
            <person name="Pitluck S."/>
            <person name="Kiss H."/>
            <person name="Brettin T."/>
            <person name="Bruce D."/>
            <person name="Detter J.C."/>
            <person name="Han C."/>
            <person name="Schmutz J."/>
            <person name="Larimer F."/>
            <person name="Land M."/>
            <person name="Hauser L."/>
            <person name="Kyrpides N."/>
            <person name="Kim E."/>
            <person name="Wawrik B."/>
            <person name="Richardson P."/>
        </authorList>
    </citation>
    <scope>NUCLEOTIDE SEQUENCE [LARGE SCALE GENOMIC DNA]</scope>
    <source>
        <strain evidence="4">DSM 6200 / JCM 39069 / Hxd3</strain>
    </source>
</reference>
<protein>
    <submittedName>
        <fullName evidence="3">UspA domain protein</fullName>
    </submittedName>
</protein>
<dbReference type="PRINTS" id="PR01438">
    <property type="entry name" value="UNVRSLSTRESS"/>
</dbReference>
<sequence length="307" mass="34590">MYTHKRMLVLLDGSERSRNTLRYLAAVKPFRQVNLVLFNVFSELPEFYWDLAIETDNLHAVSEVENWRSRKKDEIRAFMEDGRDLLVRSGFAPDMISIKIHRQQAGVTRDILEEVKNGYDAVIMRRRGMSSLQNVVLGSVSSKLLSRLSDIPVILAGNREQNDRVLVGVDGSSASVRAVEFMAEVMGGYGYGVNLFHVIRGGNLLDPLRFDYMPPELVDVLRKGIETHFAELREKLATSGFEAERILEHIVTGVSSRAEAIVAEAEAQDCSTIVVGRRGVSRVQEFFMGRVGNKVVQVGRDFTVWIV</sequence>
<evidence type="ECO:0000259" key="2">
    <source>
        <dbReference type="Pfam" id="PF00582"/>
    </source>
</evidence>
<dbReference type="Gene3D" id="3.40.50.620">
    <property type="entry name" value="HUPs"/>
    <property type="match status" value="2"/>
</dbReference>
<dbReference type="eggNOG" id="COG0589">
    <property type="taxonomic scope" value="Bacteria"/>
</dbReference>
<evidence type="ECO:0000313" key="4">
    <source>
        <dbReference type="Proteomes" id="UP000008561"/>
    </source>
</evidence>
<proteinExistence type="inferred from homology"/>
<evidence type="ECO:0000313" key="3">
    <source>
        <dbReference type="EMBL" id="ABW67134.1"/>
    </source>
</evidence>
<dbReference type="InterPro" id="IPR006016">
    <property type="entry name" value="UspA"/>
</dbReference>
<feature type="domain" description="UspA" evidence="2">
    <location>
        <begin position="5"/>
        <end position="154"/>
    </location>
</feature>